<reference evidence="2 3" key="3">
    <citation type="submission" date="2019-11" db="EMBL/GenBank/DDBJ databases">
        <title>A de novo genome assembly of a pear dwarfing rootstock.</title>
        <authorList>
            <person name="Wang F."/>
            <person name="Wang J."/>
            <person name="Li S."/>
            <person name="Zhang Y."/>
            <person name="Fang M."/>
            <person name="Ma L."/>
            <person name="Zhao Y."/>
            <person name="Jiang S."/>
        </authorList>
    </citation>
    <scope>NUCLEOTIDE SEQUENCE [LARGE SCALE GENOMIC DNA]</scope>
    <source>
        <strain evidence="2">S2</strain>
        <tissue evidence="2">Leaf</tissue>
    </source>
</reference>
<accession>A0A5N5HTQ4</accession>
<proteinExistence type="predicted"/>
<dbReference type="EMBL" id="SMOL01000148">
    <property type="protein sequence ID" value="KAB2628920.1"/>
    <property type="molecule type" value="Genomic_DNA"/>
</dbReference>
<name>A0A5N5HTQ4_9ROSA</name>
<dbReference type="Proteomes" id="UP000327157">
    <property type="component" value="Chromosome 8"/>
</dbReference>
<evidence type="ECO:0000256" key="1">
    <source>
        <dbReference type="SAM" id="MobiDB-lite"/>
    </source>
</evidence>
<organism evidence="2 3">
    <name type="scientific">Pyrus ussuriensis x Pyrus communis</name>
    <dbReference type="NCBI Taxonomy" id="2448454"/>
    <lineage>
        <taxon>Eukaryota</taxon>
        <taxon>Viridiplantae</taxon>
        <taxon>Streptophyta</taxon>
        <taxon>Embryophyta</taxon>
        <taxon>Tracheophyta</taxon>
        <taxon>Spermatophyta</taxon>
        <taxon>Magnoliopsida</taxon>
        <taxon>eudicotyledons</taxon>
        <taxon>Gunneridae</taxon>
        <taxon>Pentapetalae</taxon>
        <taxon>rosids</taxon>
        <taxon>fabids</taxon>
        <taxon>Rosales</taxon>
        <taxon>Rosaceae</taxon>
        <taxon>Amygdaloideae</taxon>
        <taxon>Maleae</taxon>
        <taxon>Pyrus</taxon>
    </lineage>
</organism>
<reference evidence="3" key="2">
    <citation type="submission" date="2019-10" db="EMBL/GenBank/DDBJ databases">
        <title>A de novo genome assembly of a pear dwarfing rootstock.</title>
        <authorList>
            <person name="Wang F."/>
            <person name="Wang J."/>
            <person name="Li S."/>
            <person name="Zhang Y."/>
            <person name="Fang M."/>
            <person name="Ma L."/>
            <person name="Zhao Y."/>
            <person name="Jiang S."/>
        </authorList>
    </citation>
    <scope>NUCLEOTIDE SEQUENCE [LARGE SCALE GENOMIC DNA]</scope>
</reference>
<evidence type="ECO:0000313" key="3">
    <source>
        <dbReference type="Proteomes" id="UP000327157"/>
    </source>
</evidence>
<reference evidence="2 3" key="1">
    <citation type="submission" date="2019-09" db="EMBL/GenBank/DDBJ databases">
        <authorList>
            <person name="Ou C."/>
        </authorList>
    </citation>
    <scope>NUCLEOTIDE SEQUENCE [LARGE SCALE GENOMIC DNA]</scope>
    <source>
        <strain evidence="2">S2</strain>
        <tissue evidence="2">Leaf</tissue>
    </source>
</reference>
<protein>
    <submittedName>
        <fullName evidence="2">Uncharacterized protein</fullName>
    </submittedName>
</protein>
<gene>
    <name evidence="2" type="ORF">D8674_033715</name>
</gene>
<keyword evidence="3" id="KW-1185">Reference proteome</keyword>
<sequence>MADKNKGETIRDANPHDLRDHFEFAHAIAVAIGSNCPTAEWRSWEDVPENVKKTMMDEVLMSNLIRIRRAMTFTLSSMTTPTIAATASAEMDYRPSHRHRHRRLLRWRCLLAPDVLTGTPVLRTRCHHRDPQPMPQVHDQVYNPNSLLHSHVTEFWFWEIEEKHPGPCRQLKMAKVTRVTNGRIPIGYNDALAHDIGHVVRTFCPMQWKSWKTMPKQTKNTIRNQLSVRHGRGHVCVPQSAFLERYKQWKSDLHQCFQQFDDPHVALEEGCPKELEDRQDSWVWLCDHFQEPGYVNKTKASKINREKKTLLHRSGSGPFSYRMEDGSKFLEIDVFADVYVRPRNELTKSLHPSVPLEYIFLVFLHHRPRNPSTPSKHNSQARRPPTPSPTSSNMLI</sequence>
<dbReference type="AlphaFoldDB" id="A0A5N5HTQ4"/>
<dbReference type="OrthoDB" id="1921870at2759"/>
<evidence type="ECO:0000313" key="2">
    <source>
        <dbReference type="EMBL" id="KAB2628920.1"/>
    </source>
</evidence>
<feature type="region of interest" description="Disordered" evidence="1">
    <location>
        <begin position="370"/>
        <end position="396"/>
    </location>
</feature>
<comment type="caution">
    <text evidence="2">The sequence shown here is derived from an EMBL/GenBank/DDBJ whole genome shotgun (WGS) entry which is preliminary data.</text>
</comment>